<proteinExistence type="predicted"/>
<accession>A0A6J5XIL8</accession>
<reference evidence="2" key="1">
    <citation type="journal article" date="2020" name="Genome Biol.">
        <title>Gamete binning: chromosome-level and haplotype-resolved genome assembly enabled by high-throughput single-cell sequencing of gamete genomes.</title>
        <authorList>
            <person name="Campoy J.A."/>
            <person name="Sun H."/>
            <person name="Goel M."/>
            <person name="Jiao W.-B."/>
            <person name="Folz-Donahue K."/>
            <person name="Wang N."/>
            <person name="Rubio M."/>
            <person name="Liu C."/>
            <person name="Kukat C."/>
            <person name="Ruiz D."/>
            <person name="Huettel B."/>
            <person name="Schneeberger K."/>
        </authorList>
    </citation>
    <scope>NUCLEOTIDE SEQUENCE [LARGE SCALE GENOMIC DNA]</scope>
    <source>
        <strain evidence="2">cv. Rojo Pasion</strain>
    </source>
</reference>
<name>A0A6J5XIL8_PRUAR</name>
<dbReference type="Proteomes" id="UP000507245">
    <property type="component" value="Unassembled WGS sequence"/>
</dbReference>
<dbReference type="EMBL" id="CAEKKB010000006">
    <property type="protein sequence ID" value="CAB4313529.1"/>
    <property type="molecule type" value="Genomic_DNA"/>
</dbReference>
<organism evidence="1 2">
    <name type="scientific">Prunus armeniaca</name>
    <name type="common">Apricot</name>
    <name type="synonym">Armeniaca vulgaris</name>
    <dbReference type="NCBI Taxonomy" id="36596"/>
    <lineage>
        <taxon>Eukaryota</taxon>
        <taxon>Viridiplantae</taxon>
        <taxon>Streptophyta</taxon>
        <taxon>Embryophyta</taxon>
        <taxon>Tracheophyta</taxon>
        <taxon>Spermatophyta</taxon>
        <taxon>Magnoliopsida</taxon>
        <taxon>eudicotyledons</taxon>
        <taxon>Gunneridae</taxon>
        <taxon>Pentapetalae</taxon>
        <taxon>rosids</taxon>
        <taxon>fabids</taxon>
        <taxon>Rosales</taxon>
        <taxon>Rosaceae</taxon>
        <taxon>Amygdaloideae</taxon>
        <taxon>Amygdaleae</taxon>
        <taxon>Prunus</taxon>
    </lineage>
</organism>
<gene>
    <name evidence="1" type="ORF">ORAREDHAP_LOCUS36674</name>
</gene>
<keyword evidence="2" id="KW-1185">Reference proteome</keyword>
<evidence type="ECO:0000313" key="1">
    <source>
        <dbReference type="EMBL" id="CAB4313529.1"/>
    </source>
</evidence>
<dbReference type="OrthoDB" id="1163520at2759"/>
<sequence length="75" mass="8179">MAQVASGVNIPNSDRDRVIRIEKRTLSALAERGMTVDVSSAEITSEVEAAETDWCYPIVKYLREPPATTKGLLAS</sequence>
<dbReference type="AlphaFoldDB" id="A0A6J5XIL8"/>
<protein>
    <submittedName>
        <fullName evidence="1">Uncharacterized protein</fullName>
    </submittedName>
</protein>
<evidence type="ECO:0000313" key="2">
    <source>
        <dbReference type="Proteomes" id="UP000507245"/>
    </source>
</evidence>